<protein>
    <submittedName>
        <fullName evidence="1">Uncharacterized protein</fullName>
    </submittedName>
</protein>
<accession>A0ACC1T472</accession>
<dbReference type="Proteomes" id="UP001148662">
    <property type="component" value="Unassembled WGS sequence"/>
</dbReference>
<sequence>MLRSLRVTCRSTEKFEAIGAFFRDTDIGRSLERLEVDFKYCIPQNITDIALLHSINSLQSLREITLSGLCLALTTISGDFNVFGIINPLVCAAPPSIQKLTVVLLLMEPPEDAYRLFERNADGADANAVSQWARLEDEVLKRNENPGQRYAELKLDVVFRSPFFALGLGGDSMARIEEIRNGSWSVLLLAEYGVSDEVQDIGPPDTPDSLAPGYLQAFLPMVSQASLADYFLPGVLARNTQCQAGHAASTNGQCSLIRKTHTLEKLSRQSRLAIESDQAVRSSNVGQQERVPSKPRATGTRMAHSGLSRRAWSMRDKHACDAGSIAGKIGFERGLQFLRAMTGLTRSRRVPITDGAHGVVEYSISTVPSTLSRLQLLCAYNTGCFYGDTKRRRAEDLCTKRPHNTLATA</sequence>
<proteinExistence type="predicted"/>
<organism evidence="1 2">
    <name type="scientific">Phlebia brevispora</name>
    <dbReference type="NCBI Taxonomy" id="194682"/>
    <lineage>
        <taxon>Eukaryota</taxon>
        <taxon>Fungi</taxon>
        <taxon>Dikarya</taxon>
        <taxon>Basidiomycota</taxon>
        <taxon>Agaricomycotina</taxon>
        <taxon>Agaricomycetes</taxon>
        <taxon>Polyporales</taxon>
        <taxon>Meruliaceae</taxon>
        <taxon>Phlebia</taxon>
    </lineage>
</organism>
<gene>
    <name evidence="1" type="ORF">NM688_g3885</name>
</gene>
<dbReference type="EMBL" id="JANHOG010000598">
    <property type="protein sequence ID" value="KAJ3552940.1"/>
    <property type="molecule type" value="Genomic_DNA"/>
</dbReference>
<reference evidence="1" key="1">
    <citation type="submission" date="2022-07" db="EMBL/GenBank/DDBJ databases">
        <title>Genome Sequence of Phlebia brevispora.</title>
        <authorList>
            <person name="Buettner E."/>
        </authorList>
    </citation>
    <scope>NUCLEOTIDE SEQUENCE</scope>
    <source>
        <strain evidence="1">MPL23</strain>
    </source>
</reference>
<evidence type="ECO:0000313" key="2">
    <source>
        <dbReference type="Proteomes" id="UP001148662"/>
    </source>
</evidence>
<name>A0ACC1T472_9APHY</name>
<comment type="caution">
    <text evidence="1">The sequence shown here is derived from an EMBL/GenBank/DDBJ whole genome shotgun (WGS) entry which is preliminary data.</text>
</comment>
<keyword evidence="2" id="KW-1185">Reference proteome</keyword>
<evidence type="ECO:0000313" key="1">
    <source>
        <dbReference type="EMBL" id="KAJ3552940.1"/>
    </source>
</evidence>